<proteinExistence type="predicted"/>
<feature type="region of interest" description="Disordered" evidence="1">
    <location>
        <begin position="55"/>
        <end position="76"/>
    </location>
</feature>
<evidence type="ECO:0000313" key="2">
    <source>
        <dbReference type="EMBL" id="KAJ7699571.1"/>
    </source>
</evidence>
<dbReference type="AlphaFoldDB" id="A0AAD7DUX8"/>
<sequence>MGPLLENLGYYAVLSSSLLLSPQLSRPRPCLLEPITPFPSLTFADPLGALAESILHTAPPRPSPPSPQACSASPPHRRALADATNAEADRVSSSLRAAVPQAALYDIHIAAVASLPAKWPRHGNPMAPASFTFTNFATARAGPESDRMPADWQILAVFITNATGSCTGGCIRKWFSGLRLWHLYNDAPWHGDDGWLSVLKKSADKGGITFKHPPRGPVTDERMRALHSALDLDSPFVEAFEKHWRINHSPPTGTLLFAYRSPSGWEVLTKDTFLRYSVSVFKTCTLELILGHSYPIGGSPALLTAGVVPEMIMKLGG</sequence>
<accession>A0AAD7DUX8</accession>
<name>A0AAD7DUX8_MYCRO</name>
<keyword evidence="3" id="KW-1185">Reference proteome</keyword>
<dbReference type="Proteomes" id="UP001221757">
    <property type="component" value="Unassembled WGS sequence"/>
</dbReference>
<evidence type="ECO:0000256" key="1">
    <source>
        <dbReference type="SAM" id="MobiDB-lite"/>
    </source>
</evidence>
<reference evidence="2" key="1">
    <citation type="submission" date="2023-03" db="EMBL/GenBank/DDBJ databases">
        <title>Massive genome expansion in bonnet fungi (Mycena s.s.) driven by repeated elements and novel gene families across ecological guilds.</title>
        <authorList>
            <consortium name="Lawrence Berkeley National Laboratory"/>
            <person name="Harder C.B."/>
            <person name="Miyauchi S."/>
            <person name="Viragh M."/>
            <person name="Kuo A."/>
            <person name="Thoen E."/>
            <person name="Andreopoulos B."/>
            <person name="Lu D."/>
            <person name="Skrede I."/>
            <person name="Drula E."/>
            <person name="Henrissat B."/>
            <person name="Morin E."/>
            <person name="Kohler A."/>
            <person name="Barry K."/>
            <person name="LaButti K."/>
            <person name="Morin E."/>
            <person name="Salamov A."/>
            <person name="Lipzen A."/>
            <person name="Mereny Z."/>
            <person name="Hegedus B."/>
            <person name="Baldrian P."/>
            <person name="Stursova M."/>
            <person name="Weitz H."/>
            <person name="Taylor A."/>
            <person name="Grigoriev I.V."/>
            <person name="Nagy L.G."/>
            <person name="Martin F."/>
            <person name="Kauserud H."/>
        </authorList>
    </citation>
    <scope>NUCLEOTIDE SEQUENCE</scope>
    <source>
        <strain evidence="2">CBHHK067</strain>
    </source>
</reference>
<gene>
    <name evidence="2" type="ORF">B0H17DRAFT_1196191</name>
</gene>
<comment type="caution">
    <text evidence="2">The sequence shown here is derived from an EMBL/GenBank/DDBJ whole genome shotgun (WGS) entry which is preliminary data.</text>
</comment>
<protein>
    <submittedName>
        <fullName evidence="2">Uncharacterized protein</fullName>
    </submittedName>
</protein>
<dbReference type="EMBL" id="JARKIE010000022">
    <property type="protein sequence ID" value="KAJ7699571.1"/>
    <property type="molecule type" value="Genomic_DNA"/>
</dbReference>
<organism evidence="2 3">
    <name type="scientific">Mycena rosella</name>
    <name type="common">Pink bonnet</name>
    <name type="synonym">Agaricus rosellus</name>
    <dbReference type="NCBI Taxonomy" id="1033263"/>
    <lineage>
        <taxon>Eukaryota</taxon>
        <taxon>Fungi</taxon>
        <taxon>Dikarya</taxon>
        <taxon>Basidiomycota</taxon>
        <taxon>Agaricomycotina</taxon>
        <taxon>Agaricomycetes</taxon>
        <taxon>Agaricomycetidae</taxon>
        <taxon>Agaricales</taxon>
        <taxon>Marasmiineae</taxon>
        <taxon>Mycenaceae</taxon>
        <taxon>Mycena</taxon>
    </lineage>
</organism>
<evidence type="ECO:0000313" key="3">
    <source>
        <dbReference type="Proteomes" id="UP001221757"/>
    </source>
</evidence>